<keyword evidence="2" id="KW-1185">Reference proteome</keyword>
<dbReference type="HOGENOM" id="CLU_1365043_0_0_5"/>
<reference evidence="1 2" key="1">
    <citation type="journal article" date="2013" name="PLoS ONE">
        <title>Poles Apart: Arctic and Antarctic Octadecabacter strains Share High Genome Plasticity and a New Type of Xanthorhodopsin.</title>
        <authorList>
            <person name="Vollmers J."/>
            <person name="Voget S."/>
            <person name="Dietrich S."/>
            <person name="Gollnow K."/>
            <person name="Smits M."/>
            <person name="Meyer K."/>
            <person name="Brinkhoff T."/>
            <person name="Simon M."/>
            <person name="Daniel R."/>
        </authorList>
    </citation>
    <scope>NUCLEOTIDE SEQUENCE [LARGE SCALE GENOMIC DNA]</scope>
    <source>
        <strain evidence="1 2">307</strain>
    </source>
</reference>
<dbReference type="eggNOG" id="COG1653">
    <property type="taxonomic scope" value="Bacteria"/>
</dbReference>
<proteinExistence type="predicted"/>
<dbReference type="KEGG" id="oat:OAN307_c31070"/>
<dbReference type="Proteomes" id="UP000005307">
    <property type="component" value="Chromosome"/>
</dbReference>
<dbReference type="RefSeq" id="WP_015500624.1">
    <property type="nucleotide sequence ID" value="NC_020911.1"/>
</dbReference>
<evidence type="ECO:0000313" key="2">
    <source>
        <dbReference type="Proteomes" id="UP000005307"/>
    </source>
</evidence>
<dbReference type="Gene3D" id="3.40.190.10">
    <property type="entry name" value="Periplasmic binding protein-like II"/>
    <property type="match status" value="1"/>
</dbReference>
<sequence length="200" mass="22313">MNIGTKCLSTTSLFTAFITDLAHTDPTFEVLHNWTLGANAFAISTFSGVLPNTSGIWINQMVAGGDNAINAVMNTPFMAADLPRKSVLECLAVTQLVNKKAFSNLKNVTTRGNWDEILLLLLVDTMKKDGSYSALLMDIYRAGWKWINSEPWPKLTLECLLHWVSPTPLPKHLEPFVLRLYNMVVSLGSIPPFSRMTLWI</sequence>
<dbReference type="AlphaFoldDB" id="M9RA04"/>
<organism evidence="1 2">
    <name type="scientific">Octadecabacter antarcticus 307</name>
    <dbReference type="NCBI Taxonomy" id="391626"/>
    <lineage>
        <taxon>Bacteria</taxon>
        <taxon>Pseudomonadati</taxon>
        <taxon>Pseudomonadota</taxon>
        <taxon>Alphaproteobacteria</taxon>
        <taxon>Rhodobacterales</taxon>
        <taxon>Roseobacteraceae</taxon>
        <taxon>Octadecabacter</taxon>
    </lineage>
</organism>
<name>M9RA04_9RHOB</name>
<dbReference type="STRING" id="391626.OAN307_c31070"/>
<protein>
    <submittedName>
        <fullName evidence="1">Uncharacterized protein</fullName>
    </submittedName>
</protein>
<accession>M9RA04</accession>
<dbReference type="EMBL" id="CP003740">
    <property type="protein sequence ID" value="AGI68643.1"/>
    <property type="molecule type" value="Genomic_DNA"/>
</dbReference>
<gene>
    <name evidence="1" type="ORF">OAN307_c31070</name>
</gene>
<dbReference type="OrthoDB" id="9798191at2"/>
<evidence type="ECO:0000313" key="1">
    <source>
        <dbReference type="EMBL" id="AGI68643.1"/>
    </source>
</evidence>